<organism evidence="2 3">
    <name type="scientific">Dichomitus squalens (strain LYAD-421)</name>
    <name type="common">Western red white-rot fungus</name>
    <dbReference type="NCBI Taxonomy" id="732165"/>
    <lineage>
        <taxon>Eukaryota</taxon>
        <taxon>Fungi</taxon>
        <taxon>Dikarya</taxon>
        <taxon>Basidiomycota</taxon>
        <taxon>Agaricomycotina</taxon>
        <taxon>Agaricomycetes</taxon>
        <taxon>Polyporales</taxon>
        <taxon>Polyporaceae</taxon>
        <taxon>Dichomitus</taxon>
    </lineage>
</organism>
<gene>
    <name evidence="2" type="ORF">DICSQDRAFT_155447</name>
</gene>
<dbReference type="GeneID" id="18837492"/>
<dbReference type="RefSeq" id="XP_007366240.1">
    <property type="nucleotide sequence ID" value="XM_007366178.1"/>
</dbReference>
<evidence type="ECO:0000313" key="3">
    <source>
        <dbReference type="Proteomes" id="UP000053319"/>
    </source>
</evidence>
<accession>R7SZ50</accession>
<feature type="region of interest" description="Disordered" evidence="1">
    <location>
        <begin position="1"/>
        <end position="30"/>
    </location>
</feature>
<feature type="region of interest" description="Disordered" evidence="1">
    <location>
        <begin position="66"/>
        <end position="85"/>
    </location>
</feature>
<protein>
    <submittedName>
        <fullName evidence="2">Uncharacterized protein</fullName>
    </submittedName>
</protein>
<name>R7SZ50_DICSQ</name>
<dbReference type="KEGG" id="dsq:DICSQDRAFT_155447"/>
<reference evidence="2 3" key="1">
    <citation type="journal article" date="2012" name="Science">
        <title>The Paleozoic origin of enzymatic lignin decomposition reconstructed from 31 fungal genomes.</title>
        <authorList>
            <person name="Floudas D."/>
            <person name="Binder M."/>
            <person name="Riley R."/>
            <person name="Barry K."/>
            <person name="Blanchette R.A."/>
            <person name="Henrissat B."/>
            <person name="Martinez A.T."/>
            <person name="Otillar R."/>
            <person name="Spatafora J.W."/>
            <person name="Yadav J.S."/>
            <person name="Aerts A."/>
            <person name="Benoit I."/>
            <person name="Boyd A."/>
            <person name="Carlson A."/>
            <person name="Copeland A."/>
            <person name="Coutinho P.M."/>
            <person name="de Vries R.P."/>
            <person name="Ferreira P."/>
            <person name="Findley K."/>
            <person name="Foster B."/>
            <person name="Gaskell J."/>
            <person name="Glotzer D."/>
            <person name="Gorecki P."/>
            <person name="Heitman J."/>
            <person name="Hesse C."/>
            <person name="Hori C."/>
            <person name="Igarashi K."/>
            <person name="Jurgens J.A."/>
            <person name="Kallen N."/>
            <person name="Kersten P."/>
            <person name="Kohler A."/>
            <person name="Kuees U."/>
            <person name="Kumar T.K.A."/>
            <person name="Kuo A."/>
            <person name="LaButti K."/>
            <person name="Larrondo L.F."/>
            <person name="Lindquist E."/>
            <person name="Ling A."/>
            <person name="Lombard V."/>
            <person name="Lucas S."/>
            <person name="Lundell T."/>
            <person name="Martin R."/>
            <person name="McLaughlin D.J."/>
            <person name="Morgenstern I."/>
            <person name="Morin E."/>
            <person name="Murat C."/>
            <person name="Nagy L.G."/>
            <person name="Nolan M."/>
            <person name="Ohm R.A."/>
            <person name="Patyshakuliyeva A."/>
            <person name="Rokas A."/>
            <person name="Ruiz-Duenas F.J."/>
            <person name="Sabat G."/>
            <person name="Salamov A."/>
            <person name="Samejima M."/>
            <person name="Schmutz J."/>
            <person name="Slot J.C."/>
            <person name="St John F."/>
            <person name="Stenlid J."/>
            <person name="Sun H."/>
            <person name="Sun S."/>
            <person name="Syed K."/>
            <person name="Tsang A."/>
            <person name="Wiebenga A."/>
            <person name="Young D."/>
            <person name="Pisabarro A."/>
            <person name="Eastwood D.C."/>
            <person name="Martin F."/>
            <person name="Cullen D."/>
            <person name="Grigoriev I.V."/>
            <person name="Hibbett D.S."/>
        </authorList>
    </citation>
    <scope>NUCLEOTIDE SEQUENCE [LARGE SCALE GENOMIC DNA]</scope>
    <source>
        <strain evidence="2 3">LYAD-421 SS1</strain>
    </source>
</reference>
<evidence type="ECO:0000256" key="1">
    <source>
        <dbReference type="SAM" id="MobiDB-lite"/>
    </source>
</evidence>
<dbReference type="Proteomes" id="UP000053319">
    <property type="component" value="Unassembled WGS sequence"/>
</dbReference>
<sequence length="122" mass="13572">MRGEREQTAYQKSPAAHATEMPSRKKDFGGSQGLRLAVYPLAVTHMLVPRPIRLWRGLRRVAEKLTSARPRPEGTANSAPTADRGLAMRRRVDVLGWLVHASASVPREHSRFADLGDTHARP</sequence>
<dbReference type="EMBL" id="JH719412">
    <property type="protein sequence ID" value="EJF61020.1"/>
    <property type="molecule type" value="Genomic_DNA"/>
</dbReference>
<proteinExistence type="predicted"/>
<dbReference type="HOGENOM" id="CLU_2026656_0_0_1"/>
<dbReference type="AlphaFoldDB" id="R7SZ50"/>
<evidence type="ECO:0000313" key="2">
    <source>
        <dbReference type="EMBL" id="EJF61020.1"/>
    </source>
</evidence>